<keyword evidence="3" id="KW-1185">Reference proteome</keyword>
<dbReference type="AlphaFoldDB" id="A0A432ZZA9"/>
<dbReference type="InterPro" id="IPR012337">
    <property type="entry name" value="RNaseH-like_sf"/>
</dbReference>
<dbReference type="OrthoDB" id="2448202at2759"/>
<gene>
    <name evidence="2" type="ORF">BC936DRAFT_143520</name>
</gene>
<organism evidence="2 3">
    <name type="scientific">Jimgerdemannia flammicorona</name>
    <dbReference type="NCBI Taxonomy" id="994334"/>
    <lineage>
        <taxon>Eukaryota</taxon>
        <taxon>Fungi</taxon>
        <taxon>Fungi incertae sedis</taxon>
        <taxon>Mucoromycota</taxon>
        <taxon>Mucoromycotina</taxon>
        <taxon>Endogonomycetes</taxon>
        <taxon>Endogonales</taxon>
        <taxon>Endogonaceae</taxon>
        <taxon>Jimgerdemannia</taxon>
    </lineage>
</organism>
<proteinExistence type="predicted"/>
<evidence type="ECO:0000313" key="2">
    <source>
        <dbReference type="EMBL" id="RUO95653.1"/>
    </source>
</evidence>
<name>A0A432ZZA9_9FUNG</name>
<feature type="domain" description="HAT C-terminal dimerisation" evidence="1">
    <location>
        <begin position="176"/>
        <end position="213"/>
    </location>
</feature>
<dbReference type="GO" id="GO:0046983">
    <property type="term" value="F:protein dimerization activity"/>
    <property type="evidence" value="ECO:0007669"/>
    <property type="project" value="InterPro"/>
</dbReference>
<dbReference type="SUPFAM" id="SSF53098">
    <property type="entry name" value="Ribonuclease H-like"/>
    <property type="match status" value="1"/>
</dbReference>
<dbReference type="Pfam" id="PF05699">
    <property type="entry name" value="Dimer_Tnp_hAT"/>
    <property type="match status" value="1"/>
</dbReference>
<dbReference type="EMBL" id="RBNI01027174">
    <property type="protein sequence ID" value="RUO95653.1"/>
    <property type="molecule type" value="Genomic_DNA"/>
</dbReference>
<protein>
    <recommendedName>
        <fullName evidence="1">HAT C-terminal dimerisation domain-containing protein</fullName>
    </recommendedName>
</protein>
<comment type="caution">
    <text evidence="2">The sequence shown here is derived from an EMBL/GenBank/DDBJ whole genome shotgun (WGS) entry which is preliminary data.</text>
</comment>
<dbReference type="InterPro" id="IPR008906">
    <property type="entry name" value="HATC_C_dom"/>
</dbReference>
<dbReference type="Proteomes" id="UP000268093">
    <property type="component" value="Unassembled WGS sequence"/>
</dbReference>
<accession>A0A432ZZA9</accession>
<reference evidence="2 3" key="1">
    <citation type="journal article" date="2018" name="New Phytol.">
        <title>Phylogenomics of Endogonaceae and evolution of mycorrhizas within Mucoromycota.</title>
        <authorList>
            <person name="Chang Y."/>
            <person name="Desiro A."/>
            <person name="Na H."/>
            <person name="Sandor L."/>
            <person name="Lipzen A."/>
            <person name="Clum A."/>
            <person name="Barry K."/>
            <person name="Grigoriev I.V."/>
            <person name="Martin F.M."/>
            <person name="Stajich J.E."/>
            <person name="Smith M.E."/>
            <person name="Bonito G."/>
            <person name="Spatafora J.W."/>
        </authorList>
    </citation>
    <scope>NUCLEOTIDE SEQUENCE [LARGE SCALE GENOMIC DNA]</scope>
    <source>
        <strain evidence="2 3">GMNB39</strain>
    </source>
</reference>
<evidence type="ECO:0000259" key="1">
    <source>
        <dbReference type="Pfam" id="PF05699"/>
    </source>
</evidence>
<evidence type="ECO:0000313" key="3">
    <source>
        <dbReference type="Proteomes" id="UP000268093"/>
    </source>
</evidence>
<sequence>MQYLTLDVLSFINPQSDNATNMTKAFELSKEKLFKKAIRSKKSRAYIRTSETFLDSAKLLKCSLLLLSIDLFLKENSLTYKDWEEITSEILVAENYPTLNFLNSQPLDLTTILDPHIKINFNIYQKNIRKTNITSFEEFLDLIEEELKSTSELVNTINVDQEIKLFFDTPIADQRKSHEKEFLTLAAIVRDRLAITVSSIPCESLFSIAGNTTISRNCKSTFMFKI</sequence>
<feature type="non-terminal residue" evidence="2">
    <location>
        <position position="226"/>
    </location>
</feature>